<dbReference type="EMBL" id="MVAG01000008">
    <property type="protein sequence ID" value="OVE63512.1"/>
    <property type="molecule type" value="Genomic_DNA"/>
</dbReference>
<evidence type="ECO:0000313" key="2">
    <source>
        <dbReference type="EMBL" id="OVE63512.1"/>
    </source>
</evidence>
<accession>A0A202CIU5</accession>
<dbReference type="SUPFAM" id="SSF49899">
    <property type="entry name" value="Concanavalin A-like lectins/glucanases"/>
    <property type="match status" value="1"/>
</dbReference>
<comment type="caution">
    <text evidence="2">The sequence shown here is derived from an EMBL/GenBank/DDBJ whole genome shotgun (WGS) entry which is preliminary data.</text>
</comment>
<keyword evidence="3" id="KW-1185">Reference proteome</keyword>
<evidence type="ECO:0000313" key="3">
    <source>
        <dbReference type="Proteomes" id="UP000196355"/>
    </source>
</evidence>
<protein>
    <recommendedName>
        <fullName evidence="1">Beta-xylosidase C-terminal Concanavalin A-like domain-containing protein</fullName>
    </recommendedName>
</protein>
<dbReference type="Proteomes" id="UP000196355">
    <property type="component" value="Unassembled WGS sequence"/>
</dbReference>
<name>A0A202CIU5_9FLAO</name>
<gene>
    <name evidence="2" type="ORF">B0E34_00030</name>
</gene>
<proteinExistence type="predicted"/>
<feature type="domain" description="Beta-xylosidase C-terminal Concanavalin A-like" evidence="1">
    <location>
        <begin position="19"/>
        <end position="74"/>
    </location>
</feature>
<sequence length="77" mass="8344">APKLPGQKLLRLSSIKAPERENNLWNGPNLLTQKFPAPNFAASTKVKLTPEDAKEGKTAGLLVMGLDHQSIVITNKP</sequence>
<organism evidence="2 3">
    <name type="scientific">Chryseobacterium mucoviscidosis</name>
    <dbReference type="NCBI Taxonomy" id="1945581"/>
    <lineage>
        <taxon>Bacteria</taxon>
        <taxon>Pseudomonadati</taxon>
        <taxon>Bacteroidota</taxon>
        <taxon>Flavobacteriia</taxon>
        <taxon>Flavobacteriales</taxon>
        <taxon>Weeksellaceae</taxon>
        <taxon>Chryseobacterium group</taxon>
        <taxon>Chryseobacterium</taxon>
    </lineage>
</organism>
<dbReference type="InterPro" id="IPR013320">
    <property type="entry name" value="ConA-like_dom_sf"/>
</dbReference>
<dbReference type="AlphaFoldDB" id="A0A202CIU5"/>
<dbReference type="GO" id="GO:0004553">
    <property type="term" value="F:hydrolase activity, hydrolyzing O-glycosyl compounds"/>
    <property type="evidence" value="ECO:0007669"/>
    <property type="project" value="UniProtKB-ARBA"/>
</dbReference>
<evidence type="ECO:0000259" key="1">
    <source>
        <dbReference type="Pfam" id="PF17851"/>
    </source>
</evidence>
<dbReference type="GO" id="GO:0005975">
    <property type="term" value="P:carbohydrate metabolic process"/>
    <property type="evidence" value="ECO:0007669"/>
    <property type="project" value="UniProtKB-ARBA"/>
</dbReference>
<dbReference type="Gene3D" id="2.60.120.200">
    <property type="match status" value="1"/>
</dbReference>
<dbReference type="InterPro" id="IPR041542">
    <property type="entry name" value="GH43_C2"/>
</dbReference>
<feature type="non-terminal residue" evidence="2">
    <location>
        <position position="1"/>
    </location>
</feature>
<feature type="non-terminal residue" evidence="2">
    <location>
        <position position="77"/>
    </location>
</feature>
<reference evidence="3" key="1">
    <citation type="submission" date="2017-02" db="EMBL/GenBank/DDBJ databases">
        <authorList>
            <person name="Tetz G."/>
            <person name="Tetz V."/>
        </authorList>
    </citation>
    <scope>NUCLEOTIDE SEQUENCE [LARGE SCALE GENOMIC DNA]</scope>
    <source>
        <strain evidence="3">VT16-26</strain>
    </source>
</reference>
<dbReference type="Pfam" id="PF17851">
    <property type="entry name" value="GH43_C2"/>
    <property type="match status" value="1"/>
</dbReference>